<evidence type="ECO:0000256" key="5">
    <source>
        <dbReference type="ARBA" id="ARBA00022840"/>
    </source>
</evidence>
<dbReference type="InterPro" id="IPR013449">
    <property type="entry name" value="Rhamnulokinase"/>
</dbReference>
<reference evidence="9 10" key="1">
    <citation type="submission" date="2017-06" db="EMBL/GenBank/DDBJ databases">
        <title>Complete genome sequence of Paenibacillus donghaensis KCTC 13049T isolated from East Sea sediment, South Korea.</title>
        <authorList>
            <person name="Jung B.K."/>
            <person name="Hong S.-J."/>
            <person name="Shin J.-H."/>
        </authorList>
    </citation>
    <scope>NUCLEOTIDE SEQUENCE [LARGE SCALE GENOMIC DNA]</scope>
    <source>
        <strain evidence="9 10">KCTC 13049</strain>
    </source>
</reference>
<dbReference type="Gene3D" id="3.30.420.40">
    <property type="match status" value="2"/>
</dbReference>
<dbReference type="CDD" id="cd07771">
    <property type="entry name" value="ASKHA_NBD_FGGY_RhaB-like"/>
    <property type="match status" value="1"/>
</dbReference>
<dbReference type="KEGG" id="pdh:B9T62_03380"/>
<dbReference type="AlphaFoldDB" id="A0A2Z2KAJ2"/>
<keyword evidence="10" id="KW-1185">Reference proteome</keyword>
<dbReference type="GO" id="GO:0008993">
    <property type="term" value="F:rhamnulokinase activity"/>
    <property type="evidence" value="ECO:0007669"/>
    <property type="project" value="InterPro"/>
</dbReference>
<dbReference type="InterPro" id="IPR018485">
    <property type="entry name" value="FGGY_C"/>
</dbReference>
<dbReference type="Proteomes" id="UP000249890">
    <property type="component" value="Chromosome"/>
</dbReference>
<name>A0A2Z2KAJ2_9BACL</name>
<keyword evidence="5" id="KW-0067">ATP-binding</keyword>
<evidence type="ECO:0000259" key="8">
    <source>
        <dbReference type="Pfam" id="PF02782"/>
    </source>
</evidence>
<dbReference type="SUPFAM" id="SSF53067">
    <property type="entry name" value="Actin-like ATPase domain"/>
    <property type="match status" value="2"/>
</dbReference>
<evidence type="ECO:0000256" key="1">
    <source>
        <dbReference type="ARBA" id="ARBA00009156"/>
    </source>
</evidence>
<gene>
    <name evidence="9" type="ORF">B9T62_03380</name>
</gene>
<feature type="domain" description="Carbohydrate kinase FGGY C-terminal" evidence="8">
    <location>
        <begin position="259"/>
        <end position="450"/>
    </location>
</feature>
<accession>A0A2Z2KAJ2</accession>
<dbReference type="PANTHER" id="PTHR43095">
    <property type="entry name" value="SUGAR KINASE"/>
    <property type="match status" value="1"/>
</dbReference>
<dbReference type="InterPro" id="IPR018484">
    <property type="entry name" value="FGGY_N"/>
</dbReference>
<evidence type="ECO:0000313" key="10">
    <source>
        <dbReference type="Proteomes" id="UP000249890"/>
    </source>
</evidence>
<keyword evidence="2" id="KW-0808">Transferase</keyword>
<dbReference type="GO" id="GO:0005524">
    <property type="term" value="F:ATP binding"/>
    <property type="evidence" value="ECO:0007669"/>
    <property type="project" value="UniProtKB-KW"/>
</dbReference>
<evidence type="ECO:0000256" key="6">
    <source>
        <dbReference type="ARBA" id="ARBA00023308"/>
    </source>
</evidence>
<dbReference type="InterPro" id="IPR050406">
    <property type="entry name" value="FGGY_Carb_Kinase"/>
</dbReference>
<dbReference type="OrthoDB" id="9761504at2"/>
<evidence type="ECO:0000259" key="7">
    <source>
        <dbReference type="Pfam" id="PF00370"/>
    </source>
</evidence>
<keyword evidence="3" id="KW-0547">Nucleotide-binding</keyword>
<evidence type="ECO:0000313" key="9">
    <source>
        <dbReference type="EMBL" id="ASA19930.1"/>
    </source>
</evidence>
<organism evidence="9 10">
    <name type="scientific">Paenibacillus donghaensis</name>
    <dbReference type="NCBI Taxonomy" id="414771"/>
    <lineage>
        <taxon>Bacteria</taxon>
        <taxon>Bacillati</taxon>
        <taxon>Bacillota</taxon>
        <taxon>Bacilli</taxon>
        <taxon>Bacillales</taxon>
        <taxon>Paenibacillaceae</taxon>
        <taxon>Paenibacillus</taxon>
    </lineage>
</organism>
<dbReference type="Pfam" id="PF02782">
    <property type="entry name" value="FGGY_C"/>
    <property type="match status" value="1"/>
</dbReference>
<dbReference type="InterPro" id="IPR043129">
    <property type="entry name" value="ATPase_NBD"/>
</dbReference>
<keyword evidence="4 9" id="KW-0418">Kinase</keyword>
<sequence length="479" mass="52098">MGEPIKLLAIDLGASSGRVILGKYDGIVLSVEEIHRFDNTPVSILEHLHWDVLRLFHEMKTGIRAAAREHDQLRSLSVDTWGVDYGFIDDGGRLLYSPHHYRDQRTVACRSELEGRVPPAEQFNRTGNQPALINTVYQLFADWQQNPALAGTADTLLMMPDLFHYLFSGIKAAETTIWSTSGLLDAASGKPSAELLERLGLPAALIPQQVPAGTVIGQVLPALQEELGIGPMKVISGASHDTASAVASIPYVNKEGAAFISCGTWSLVGMETSGPVINDKGYEFGFTNERCFGGTNRLLKNITGLWILQETGRCWQEAGEPLSHIEMVRLAKAAGPAMARIDPNDPLFGTPGDMPERISQYCRWTQQQIPQTKGELIRLILESLAFSYSDTLKKLEELTGERISVIHMVGGGIQNELLCQLTADITGREIIAGPVEASSIGNLIVQLVALGKLDSARAGELVTRSFPCRSYQPAGGISQ</sequence>
<comment type="similarity">
    <text evidence="1">Belongs to the FGGY kinase family.</text>
</comment>
<dbReference type="RefSeq" id="WP_087913953.1">
    <property type="nucleotide sequence ID" value="NZ_CP021780.1"/>
</dbReference>
<dbReference type="EMBL" id="CP021780">
    <property type="protein sequence ID" value="ASA19930.1"/>
    <property type="molecule type" value="Genomic_DNA"/>
</dbReference>
<dbReference type="PANTHER" id="PTHR43095:SF5">
    <property type="entry name" value="XYLULOSE KINASE"/>
    <property type="match status" value="1"/>
</dbReference>
<dbReference type="Pfam" id="PF00370">
    <property type="entry name" value="FGGY_N"/>
    <property type="match status" value="1"/>
</dbReference>
<proteinExistence type="inferred from homology"/>
<evidence type="ECO:0000256" key="3">
    <source>
        <dbReference type="ARBA" id="ARBA00022741"/>
    </source>
</evidence>
<keyword evidence="6" id="KW-0684">Rhamnose metabolism</keyword>
<dbReference type="GO" id="GO:0019301">
    <property type="term" value="P:rhamnose catabolic process"/>
    <property type="evidence" value="ECO:0007669"/>
    <property type="project" value="InterPro"/>
</dbReference>
<evidence type="ECO:0000256" key="4">
    <source>
        <dbReference type="ARBA" id="ARBA00022777"/>
    </source>
</evidence>
<protein>
    <submittedName>
        <fullName evidence="9">Rhamnulokinase</fullName>
    </submittedName>
</protein>
<feature type="domain" description="Carbohydrate kinase FGGY N-terminal" evidence="7">
    <location>
        <begin position="8"/>
        <end position="246"/>
    </location>
</feature>
<evidence type="ECO:0000256" key="2">
    <source>
        <dbReference type="ARBA" id="ARBA00022679"/>
    </source>
</evidence>